<keyword evidence="12" id="KW-1185">Reference proteome</keyword>
<feature type="region of interest" description="Disordered" evidence="8">
    <location>
        <begin position="660"/>
        <end position="700"/>
    </location>
</feature>
<dbReference type="InterPro" id="IPR027267">
    <property type="entry name" value="AH/BAR_dom_sf"/>
</dbReference>
<dbReference type="PANTHER" id="PTHR15735:SF4">
    <property type="entry name" value="F-BAR AND DOUBLE SH3 DOMAINS PROTEIN 1"/>
    <property type="match status" value="1"/>
</dbReference>
<dbReference type="Proteomes" id="UP001369086">
    <property type="component" value="Unassembled WGS sequence"/>
</dbReference>
<dbReference type="PROSITE" id="PS51741">
    <property type="entry name" value="F_BAR"/>
    <property type="match status" value="1"/>
</dbReference>
<dbReference type="PANTHER" id="PTHR15735">
    <property type="entry name" value="FCH AND DOUBLE SH3 DOMAINS PROTEIN"/>
    <property type="match status" value="1"/>
</dbReference>
<evidence type="ECO:0000259" key="10">
    <source>
        <dbReference type="PROSITE" id="PS51741"/>
    </source>
</evidence>
<dbReference type="InterPro" id="IPR036028">
    <property type="entry name" value="SH3-like_dom_sf"/>
</dbReference>
<keyword evidence="5" id="KW-0966">Cell projection</keyword>
<accession>A0ABR0YSR6</accession>
<dbReference type="SMART" id="SM00326">
    <property type="entry name" value="SH3"/>
    <property type="match status" value="2"/>
</dbReference>
<evidence type="ECO:0000256" key="8">
    <source>
        <dbReference type="SAM" id="MobiDB-lite"/>
    </source>
</evidence>
<dbReference type="InterPro" id="IPR035460">
    <property type="entry name" value="FCHSD_SH3_1"/>
</dbReference>
<sequence length="700" mass="78151">MQPPPRKVKVTQEVKLTFAEQAAKLQSKQQQESELLEEIRSFSKQRAAIEKDYGQALHRLASQYMKRDGLRGRGEPSDSRSVFTVWRSLIEATVHTSLSRVAASENYRALTSETTRTLRAAKEQRAKKSSEQLLCVQGELVEAVRELSKVKKRYYHLERITELARDKSKKNDYGIFHFRTNLQKLNTKLSNRLSECNLQLTEARNEYLLTLAAVNSHQEHYHSKDLPALIKDLDGDLYERLREHFTLLSQTEIDSCQATQSAFLGVLQDSCQVSREHDLQLFLQENPVFTKAPVFLFQGAPSDKACGLVHQGSAQGGESCLEKEARKWATKAAKDYKIKTHGERVLQTLEKRRKLVSEDELAGVERKMEEVKEGVRKAEVSRVKADSRLALLRLAGVETDSWVTSAMSQANEELESERRLSEARLSNGAISPLEDEFDFEDFDDGEIFTEFAPSPCPRSYPLPCRVLYSYQACQADELSITEDEELEVIEDGDMEDWLKARNASGQVGYVPERYLQFPSLSAGDAVSQRVPGSPFSGRSLGSQGRGSQTCTGGLARALYPYCGQSGEELSFPEGAVIRLLRCGDVQVDDGPSWWSCWERRRRRGRICCPLALLPSPPRSPSLEPHHCQSRGVRHLGDWRTGCTGLRWGCSGGLTAEQTAAAVPTAPPITPPGGPGRYVRPPPPLDSAPPPAPALTSTLSE</sequence>
<evidence type="ECO:0000256" key="6">
    <source>
        <dbReference type="PROSITE-ProRule" id="PRU00192"/>
    </source>
</evidence>
<evidence type="ECO:0000313" key="12">
    <source>
        <dbReference type="Proteomes" id="UP001369086"/>
    </source>
</evidence>
<keyword evidence="3" id="KW-0677">Repeat</keyword>
<dbReference type="Gene3D" id="1.20.1270.60">
    <property type="entry name" value="Arfaptin homology (AH) domain/BAR domain"/>
    <property type="match status" value="1"/>
</dbReference>
<evidence type="ECO:0000256" key="2">
    <source>
        <dbReference type="ARBA" id="ARBA00022443"/>
    </source>
</evidence>
<evidence type="ECO:0000256" key="4">
    <source>
        <dbReference type="ARBA" id="ARBA00023121"/>
    </source>
</evidence>
<organism evidence="11 12">
    <name type="scientific">Huso huso</name>
    <name type="common">Beluga</name>
    <name type="synonym">Acipenser huso</name>
    <dbReference type="NCBI Taxonomy" id="61971"/>
    <lineage>
        <taxon>Eukaryota</taxon>
        <taxon>Metazoa</taxon>
        <taxon>Chordata</taxon>
        <taxon>Craniata</taxon>
        <taxon>Vertebrata</taxon>
        <taxon>Euteleostomi</taxon>
        <taxon>Actinopterygii</taxon>
        <taxon>Chondrostei</taxon>
        <taxon>Acipenseriformes</taxon>
        <taxon>Acipenseridae</taxon>
        <taxon>Huso</taxon>
    </lineage>
</organism>
<comment type="subcellular location">
    <subcellularLocation>
        <location evidence="1">Cell projection</location>
    </subcellularLocation>
</comment>
<dbReference type="SUPFAM" id="SSF50044">
    <property type="entry name" value="SH3-domain"/>
    <property type="match status" value="2"/>
</dbReference>
<dbReference type="Pfam" id="PF00611">
    <property type="entry name" value="FCH"/>
    <property type="match status" value="1"/>
</dbReference>
<reference evidence="11 12" key="1">
    <citation type="submission" date="2021-05" db="EMBL/GenBank/DDBJ databases">
        <authorList>
            <person name="Zahm M."/>
            <person name="Klopp C."/>
            <person name="Cabau C."/>
            <person name="Kuhl H."/>
            <person name="Suciu R."/>
            <person name="Ciorpac M."/>
            <person name="Holostenco D."/>
            <person name="Gessner J."/>
            <person name="Wuertz S."/>
            <person name="Hohne C."/>
            <person name="Stock M."/>
            <person name="Gislard M."/>
            <person name="Lluch J."/>
            <person name="Milhes M."/>
            <person name="Lampietro C."/>
            <person name="Lopez Roques C."/>
            <person name="Donnadieu C."/>
            <person name="Du K."/>
            <person name="Schartl M."/>
            <person name="Guiguen Y."/>
        </authorList>
    </citation>
    <scope>NUCLEOTIDE SEQUENCE [LARGE SCALE GENOMIC DNA]</scope>
    <source>
        <strain evidence="11">Hh-F2</strain>
        <tissue evidence="11">Blood</tissue>
    </source>
</reference>
<name>A0ABR0YSR6_HUSHU</name>
<dbReference type="SMART" id="SM00055">
    <property type="entry name" value="FCH"/>
    <property type="match status" value="1"/>
</dbReference>
<evidence type="ECO:0000313" key="11">
    <source>
        <dbReference type="EMBL" id="KAK6475640.1"/>
    </source>
</evidence>
<evidence type="ECO:0000256" key="5">
    <source>
        <dbReference type="ARBA" id="ARBA00023273"/>
    </source>
</evidence>
<evidence type="ECO:0000256" key="7">
    <source>
        <dbReference type="PROSITE-ProRule" id="PRU01077"/>
    </source>
</evidence>
<dbReference type="InterPro" id="IPR001452">
    <property type="entry name" value="SH3_domain"/>
</dbReference>
<dbReference type="CDD" id="cd11761">
    <property type="entry name" value="SH3_FCHSD_1"/>
    <property type="match status" value="1"/>
</dbReference>
<comment type="caution">
    <text evidence="11">The sequence shown here is derived from an EMBL/GenBank/DDBJ whole genome shotgun (WGS) entry which is preliminary data.</text>
</comment>
<dbReference type="PROSITE" id="PS50002">
    <property type="entry name" value="SH3"/>
    <property type="match status" value="1"/>
</dbReference>
<dbReference type="EMBL" id="JAHFZB010000023">
    <property type="protein sequence ID" value="KAK6475640.1"/>
    <property type="molecule type" value="Genomic_DNA"/>
</dbReference>
<gene>
    <name evidence="11" type="ORF">HHUSO_G23566</name>
</gene>
<dbReference type="Gene3D" id="2.30.30.40">
    <property type="entry name" value="SH3 Domains"/>
    <property type="match status" value="2"/>
</dbReference>
<proteinExistence type="predicted"/>
<dbReference type="InterPro" id="IPR031160">
    <property type="entry name" value="F_BAR_dom"/>
</dbReference>
<evidence type="ECO:0000256" key="3">
    <source>
        <dbReference type="ARBA" id="ARBA00022737"/>
    </source>
</evidence>
<feature type="domain" description="SH3" evidence="9">
    <location>
        <begin position="459"/>
        <end position="520"/>
    </location>
</feature>
<dbReference type="InterPro" id="IPR001060">
    <property type="entry name" value="FCH_dom"/>
</dbReference>
<dbReference type="Pfam" id="PF00018">
    <property type="entry name" value="SH3_1"/>
    <property type="match status" value="1"/>
</dbReference>
<dbReference type="SUPFAM" id="SSF103657">
    <property type="entry name" value="BAR/IMD domain-like"/>
    <property type="match status" value="1"/>
</dbReference>
<feature type="compositionally biased region" description="Pro residues" evidence="8">
    <location>
        <begin position="664"/>
        <end position="692"/>
    </location>
</feature>
<evidence type="ECO:0000259" key="9">
    <source>
        <dbReference type="PROSITE" id="PS50002"/>
    </source>
</evidence>
<keyword evidence="4" id="KW-0446">Lipid-binding</keyword>
<feature type="domain" description="F-BAR" evidence="10">
    <location>
        <begin position="8"/>
        <end position="278"/>
    </location>
</feature>
<keyword evidence="7" id="KW-0175">Coiled coil</keyword>
<evidence type="ECO:0000256" key="1">
    <source>
        <dbReference type="ARBA" id="ARBA00004316"/>
    </source>
</evidence>
<protein>
    <submittedName>
        <fullName evidence="11">F-BAR and double SH3 domains protein 1-like</fullName>
    </submittedName>
</protein>
<keyword evidence="2 6" id="KW-0728">SH3 domain</keyword>